<dbReference type="KEGG" id="csph:CSPHI_03645"/>
<dbReference type="Gene3D" id="1.10.4080.10">
    <property type="entry name" value="ADP-ribosylation/Crystallin J1"/>
    <property type="match status" value="1"/>
</dbReference>
<feature type="binding site" evidence="3">
    <location>
        <position position="250"/>
    </location>
    <ligand>
        <name>Mg(2+)</name>
        <dbReference type="ChEBI" id="CHEBI:18420"/>
        <label>1</label>
    </ligand>
</feature>
<dbReference type="PANTHER" id="PTHR16222:SF24">
    <property type="entry name" value="ADP-RIBOSYLHYDROLASE ARH3"/>
    <property type="match status" value="1"/>
</dbReference>
<dbReference type="Proteomes" id="UP000185469">
    <property type="component" value="Chromosome"/>
</dbReference>
<dbReference type="PANTHER" id="PTHR16222">
    <property type="entry name" value="ADP-RIBOSYLGLYCOHYDROLASE"/>
    <property type="match status" value="1"/>
</dbReference>
<evidence type="ECO:0000256" key="1">
    <source>
        <dbReference type="ARBA" id="ARBA00010702"/>
    </source>
</evidence>
<feature type="binding site" evidence="3">
    <location>
        <position position="62"/>
    </location>
    <ligand>
        <name>Mg(2+)</name>
        <dbReference type="ChEBI" id="CHEBI:18420"/>
        <label>1</label>
    </ligand>
</feature>
<dbReference type="InterPro" id="IPR005502">
    <property type="entry name" value="Ribosyl_crysJ1"/>
</dbReference>
<proteinExistence type="inferred from homology"/>
<gene>
    <name evidence="4" type="ORF">CSPHI_03645</name>
</gene>
<protein>
    <recommendedName>
        <fullName evidence="6">ADP-ribosylglycohydrolase</fullName>
    </recommendedName>
</protein>
<evidence type="ECO:0008006" key="6">
    <source>
        <dbReference type="Google" id="ProtNLM"/>
    </source>
</evidence>
<keyword evidence="3" id="KW-0460">Magnesium</keyword>
<dbReference type="RefSeq" id="WP_075691534.1">
    <property type="nucleotide sequence ID" value="NZ_CP009248.1"/>
</dbReference>
<sequence length="317" mass="31887">MIDEGIRDRALGCLLGQFIGDSLGSRVEFRDAADIAAEFPDGVRDLADGGTWDLIAGQPTDDSQMAMELALAVVDRGRYDPDAALAGYRRWAATGPVDIGITTRAALLDGVTGTGSEANGSLMRVSPLGVFGARPGADPARTMAAARADAALTHPAPVCRDAGAAFVAGLVAGIGGADAEAMVTAMRAAAATDRVAEAIEAGAAGDRGRYAEHSGWVLLALAGAVAALLGAEDPEEALVAVVGLGGDTDTNAAIAGAALGARFGAAAWPVRWVDPVLGCRPAAGAPGVAHPLHRRYWPGAVPDLVDRLLALPGDAAG</sequence>
<name>A0A1L7CWW7_9CORY</name>
<evidence type="ECO:0000313" key="5">
    <source>
        <dbReference type="Proteomes" id="UP000185469"/>
    </source>
</evidence>
<evidence type="ECO:0000256" key="3">
    <source>
        <dbReference type="PIRSR" id="PIRSR605502-1"/>
    </source>
</evidence>
<comment type="similarity">
    <text evidence="1">Belongs to the ADP-ribosylglycohydrolase family.</text>
</comment>
<feature type="binding site" evidence="3">
    <location>
        <position position="249"/>
    </location>
    <ligand>
        <name>Mg(2+)</name>
        <dbReference type="ChEBI" id="CHEBI:18420"/>
        <label>1</label>
    </ligand>
</feature>
<evidence type="ECO:0000256" key="2">
    <source>
        <dbReference type="ARBA" id="ARBA00022801"/>
    </source>
</evidence>
<keyword evidence="5" id="KW-1185">Reference proteome</keyword>
<dbReference type="SUPFAM" id="SSF101478">
    <property type="entry name" value="ADP-ribosylglycohydrolase"/>
    <property type="match status" value="1"/>
</dbReference>
<evidence type="ECO:0000313" key="4">
    <source>
        <dbReference type="EMBL" id="APT90310.1"/>
    </source>
</evidence>
<feature type="binding site" evidence="3">
    <location>
        <position position="61"/>
    </location>
    <ligand>
        <name>Mg(2+)</name>
        <dbReference type="ChEBI" id="CHEBI:18420"/>
        <label>1</label>
    </ligand>
</feature>
<dbReference type="STRING" id="1437874.CSPHI_03645"/>
<dbReference type="InterPro" id="IPR036705">
    <property type="entry name" value="Ribosyl_crysJ1_sf"/>
</dbReference>
<dbReference type="GO" id="GO:0046872">
    <property type="term" value="F:metal ion binding"/>
    <property type="evidence" value="ECO:0007669"/>
    <property type="project" value="UniProtKB-KW"/>
</dbReference>
<dbReference type="AlphaFoldDB" id="A0A1L7CWW7"/>
<organism evidence="4 5">
    <name type="scientific">Corynebacterium sphenisci DSM 44792</name>
    <dbReference type="NCBI Taxonomy" id="1437874"/>
    <lineage>
        <taxon>Bacteria</taxon>
        <taxon>Bacillati</taxon>
        <taxon>Actinomycetota</taxon>
        <taxon>Actinomycetes</taxon>
        <taxon>Mycobacteriales</taxon>
        <taxon>Corynebacteriaceae</taxon>
        <taxon>Corynebacterium</taxon>
    </lineage>
</organism>
<dbReference type="InterPro" id="IPR050792">
    <property type="entry name" value="ADP-ribosylglycohydrolase"/>
</dbReference>
<keyword evidence="3" id="KW-0479">Metal-binding</keyword>
<reference evidence="4 5" key="1">
    <citation type="submission" date="2014-08" db="EMBL/GenBank/DDBJ databases">
        <title>Complete genome sequence of Corynebacterium sphenisci CECT 5990(T) (=DSM 44792(T)), isolated from healthy wild penguins.</title>
        <authorList>
            <person name="Ruckert C."/>
            <person name="Albersmeier A."/>
            <person name="Winkler A."/>
            <person name="Kalinowski J."/>
        </authorList>
    </citation>
    <scope>NUCLEOTIDE SEQUENCE [LARGE SCALE GENOMIC DNA]</scope>
    <source>
        <strain evidence="4 5">DSM 44792</strain>
    </source>
</reference>
<feature type="binding site" evidence="3">
    <location>
        <position position="247"/>
    </location>
    <ligand>
        <name>Mg(2+)</name>
        <dbReference type="ChEBI" id="CHEBI:18420"/>
        <label>1</label>
    </ligand>
</feature>
<comment type="cofactor">
    <cofactor evidence="3">
        <name>Mg(2+)</name>
        <dbReference type="ChEBI" id="CHEBI:18420"/>
    </cofactor>
    <text evidence="3">Binds 2 magnesium ions per subunit.</text>
</comment>
<feature type="binding site" evidence="3">
    <location>
        <position position="60"/>
    </location>
    <ligand>
        <name>Mg(2+)</name>
        <dbReference type="ChEBI" id="CHEBI:18420"/>
        <label>1</label>
    </ligand>
</feature>
<accession>A0A1L7CWW7</accession>
<dbReference type="Pfam" id="PF03747">
    <property type="entry name" value="ADP_ribosyl_GH"/>
    <property type="match status" value="1"/>
</dbReference>
<dbReference type="EMBL" id="CP009248">
    <property type="protein sequence ID" value="APT90310.1"/>
    <property type="molecule type" value="Genomic_DNA"/>
</dbReference>
<dbReference type="GO" id="GO:0016787">
    <property type="term" value="F:hydrolase activity"/>
    <property type="evidence" value="ECO:0007669"/>
    <property type="project" value="UniProtKB-KW"/>
</dbReference>
<keyword evidence="2" id="KW-0378">Hydrolase</keyword>